<evidence type="ECO:0008006" key="3">
    <source>
        <dbReference type="Google" id="ProtNLM"/>
    </source>
</evidence>
<name>A0ABX8BQ48_9ACTN</name>
<gene>
    <name evidence="1" type="ORF">KGD84_08360</name>
</gene>
<dbReference type="RefSeq" id="WP_220559691.1">
    <property type="nucleotide sequence ID" value="NZ_CP074133.1"/>
</dbReference>
<dbReference type="EMBL" id="CP074133">
    <property type="protein sequence ID" value="QUX24286.1"/>
    <property type="molecule type" value="Genomic_DNA"/>
</dbReference>
<accession>A0ABX8BQ48</accession>
<reference evidence="1 2" key="1">
    <citation type="submission" date="2021-05" db="EMBL/GenBank/DDBJ databases">
        <title>Direct Submission.</title>
        <authorList>
            <person name="Li K."/>
            <person name="Gao J."/>
        </authorList>
    </citation>
    <scope>NUCLEOTIDE SEQUENCE [LARGE SCALE GENOMIC DNA]</scope>
    <source>
        <strain evidence="1 2">Mg02</strain>
    </source>
</reference>
<sequence length="337" mass="37226">MSPAPGAGISLYEHALCLHARIPDGPLEPQNDPFPEGAMNLRHAPRDRIGIDAAEAVRAHLAWPDLHPRFLGWAVREVAVPIFRDERITEAVREADPAHARRTGRWLVRRATDVNSVLIGLALLLESAEPADIPLVQTVSLYSETFGPLAYRILERLPDATDSLLWAAERSQGWGLVYAVKALLRQDTEEARQWLLRRPADGDIAQGYFAHAVLVGTRAHEEVARPDADPALVDNTGLFLLTLTHCRGMGTDLLGYAHARVAVTAFFEHVSRLGPTSARFRAVQELTRHLHANTPERLGWDPRRARRLGRTLLAAWAGPTEPVPWGGHRWLGVQGGG</sequence>
<keyword evidence="2" id="KW-1185">Reference proteome</keyword>
<protein>
    <recommendedName>
        <fullName evidence="3">DUF4034 domain-containing protein</fullName>
    </recommendedName>
</protein>
<evidence type="ECO:0000313" key="1">
    <source>
        <dbReference type="EMBL" id="QUX24286.1"/>
    </source>
</evidence>
<organism evidence="1 2">
    <name type="scientific">Nocardiopsis changdeensis</name>
    <dbReference type="NCBI Taxonomy" id="2831969"/>
    <lineage>
        <taxon>Bacteria</taxon>
        <taxon>Bacillati</taxon>
        <taxon>Actinomycetota</taxon>
        <taxon>Actinomycetes</taxon>
        <taxon>Streptosporangiales</taxon>
        <taxon>Nocardiopsidaceae</taxon>
        <taxon>Nocardiopsis</taxon>
    </lineage>
</organism>
<proteinExistence type="predicted"/>
<dbReference type="Proteomes" id="UP000676079">
    <property type="component" value="Chromosome"/>
</dbReference>
<evidence type="ECO:0000313" key="2">
    <source>
        <dbReference type="Proteomes" id="UP000676079"/>
    </source>
</evidence>